<dbReference type="GO" id="GO:0005654">
    <property type="term" value="C:nucleoplasm"/>
    <property type="evidence" value="ECO:0007669"/>
    <property type="project" value="TreeGrafter"/>
</dbReference>
<dbReference type="GO" id="GO:0042273">
    <property type="term" value="P:ribosomal large subunit biogenesis"/>
    <property type="evidence" value="ECO:0007669"/>
    <property type="project" value="TreeGrafter"/>
</dbReference>
<name>A0A812NEB9_SYMPI</name>
<proteinExistence type="inferred from homology"/>
<comment type="similarity">
    <text evidence="2">Belongs to the NOC2 family.</text>
</comment>
<evidence type="ECO:0000313" key="5">
    <source>
        <dbReference type="EMBL" id="CAE7288110.1"/>
    </source>
</evidence>
<dbReference type="GO" id="GO:0005730">
    <property type="term" value="C:nucleolus"/>
    <property type="evidence" value="ECO:0007669"/>
    <property type="project" value="TreeGrafter"/>
</dbReference>
<dbReference type="InterPro" id="IPR005343">
    <property type="entry name" value="Noc2"/>
</dbReference>
<keyword evidence="3" id="KW-0539">Nucleus</keyword>
<evidence type="ECO:0000256" key="2">
    <source>
        <dbReference type="ARBA" id="ARBA00005907"/>
    </source>
</evidence>
<dbReference type="EMBL" id="CAJNIZ010009790">
    <property type="protein sequence ID" value="CAE7288110.1"/>
    <property type="molecule type" value="Genomic_DNA"/>
</dbReference>
<dbReference type="GO" id="GO:0030690">
    <property type="term" value="C:Noc1p-Noc2p complex"/>
    <property type="evidence" value="ECO:0007669"/>
    <property type="project" value="TreeGrafter"/>
</dbReference>
<evidence type="ECO:0000313" key="6">
    <source>
        <dbReference type="Proteomes" id="UP000649617"/>
    </source>
</evidence>
<gene>
    <name evidence="5" type="primary">Noc2l</name>
    <name evidence="5" type="ORF">SPIL2461_LOCUS6473</name>
</gene>
<feature type="compositionally biased region" description="Acidic residues" evidence="4">
    <location>
        <begin position="41"/>
        <end position="63"/>
    </location>
</feature>
<dbReference type="PANTHER" id="PTHR12687">
    <property type="entry name" value="NUCLEOLAR COMPLEX 2 AND RAD4-RELATED"/>
    <property type="match status" value="1"/>
</dbReference>
<evidence type="ECO:0000256" key="4">
    <source>
        <dbReference type="SAM" id="MobiDB-lite"/>
    </source>
</evidence>
<comment type="subcellular location">
    <subcellularLocation>
        <location evidence="1">Nucleus</location>
    </subcellularLocation>
</comment>
<feature type="non-terminal residue" evidence="5">
    <location>
        <position position="1"/>
    </location>
</feature>
<reference evidence="5" key="1">
    <citation type="submission" date="2021-02" db="EMBL/GenBank/DDBJ databases">
        <authorList>
            <person name="Dougan E. K."/>
            <person name="Rhodes N."/>
            <person name="Thang M."/>
            <person name="Chan C."/>
        </authorList>
    </citation>
    <scope>NUCLEOTIDE SEQUENCE</scope>
</reference>
<dbReference type="Proteomes" id="UP000649617">
    <property type="component" value="Unassembled WGS sequence"/>
</dbReference>
<evidence type="ECO:0000256" key="3">
    <source>
        <dbReference type="ARBA" id="ARBA00023242"/>
    </source>
</evidence>
<dbReference type="AlphaFoldDB" id="A0A812NEB9"/>
<feature type="compositionally biased region" description="Basic residues" evidence="4">
    <location>
        <begin position="127"/>
        <end position="136"/>
    </location>
</feature>
<dbReference type="OrthoDB" id="2414723at2759"/>
<comment type="caution">
    <text evidence="5">The sequence shown here is derived from an EMBL/GenBank/DDBJ whole genome shotgun (WGS) entry which is preliminary data.</text>
</comment>
<keyword evidence="6" id="KW-1185">Reference proteome</keyword>
<evidence type="ECO:0000256" key="1">
    <source>
        <dbReference type="ARBA" id="ARBA00004123"/>
    </source>
</evidence>
<feature type="region of interest" description="Disordered" evidence="4">
    <location>
        <begin position="35"/>
        <end position="76"/>
    </location>
</feature>
<dbReference type="GO" id="GO:0030691">
    <property type="term" value="C:Noc2p-Noc3p complex"/>
    <property type="evidence" value="ECO:0007669"/>
    <property type="project" value="TreeGrafter"/>
</dbReference>
<feature type="region of interest" description="Disordered" evidence="4">
    <location>
        <begin position="114"/>
        <end position="136"/>
    </location>
</feature>
<accession>A0A812NEB9</accession>
<protein>
    <submittedName>
        <fullName evidence="5">Noc2l protein</fullName>
    </submittedName>
</protein>
<sequence length="215" mass="24260">AAARHVEELQAIKEKDPEFYKFLVEEDQQLLDFTADAADAASEEGEEEAVEEDKEEDEDEEDGTFVQEKATTSSSTARHLTLERFKQIENSAPLAFTAFKAALNVYHTAVRSIDPDVEDGDDEAPARRRASKKKRSRGSLTIDDEATFSEVLEWCLSNVLGLLKHYAGDELQDKKGKNKKKGLKEEAGDSYFDPTRLAKWKRVKALQHVALRCEH</sequence>
<organism evidence="5 6">
    <name type="scientific">Symbiodinium pilosum</name>
    <name type="common">Dinoflagellate</name>
    <dbReference type="NCBI Taxonomy" id="2952"/>
    <lineage>
        <taxon>Eukaryota</taxon>
        <taxon>Sar</taxon>
        <taxon>Alveolata</taxon>
        <taxon>Dinophyceae</taxon>
        <taxon>Suessiales</taxon>
        <taxon>Symbiodiniaceae</taxon>
        <taxon>Symbiodinium</taxon>
    </lineage>
</organism>
<dbReference type="PANTHER" id="PTHR12687:SF4">
    <property type="entry name" value="NUCLEOLAR COMPLEX PROTEIN 2 HOMOLOG"/>
    <property type="match status" value="1"/>
</dbReference>